<protein>
    <recommendedName>
        <fullName evidence="9">Protein translocase subunit SecE</fullName>
    </recommendedName>
</protein>
<dbReference type="Proteomes" id="UP000667802">
    <property type="component" value="Unassembled WGS sequence"/>
</dbReference>
<dbReference type="GO" id="GO:0065002">
    <property type="term" value="P:intracellular protein transmembrane transport"/>
    <property type="evidence" value="ECO:0007669"/>
    <property type="project" value="UniProtKB-UniRule"/>
</dbReference>
<organism evidence="10 11">
    <name type="scientific">Aetokthonos hydrillicola Thurmond2011</name>
    <dbReference type="NCBI Taxonomy" id="2712845"/>
    <lineage>
        <taxon>Bacteria</taxon>
        <taxon>Bacillati</taxon>
        <taxon>Cyanobacteriota</taxon>
        <taxon>Cyanophyceae</taxon>
        <taxon>Nostocales</taxon>
        <taxon>Hapalosiphonaceae</taxon>
        <taxon>Aetokthonos</taxon>
    </lineage>
</organism>
<dbReference type="NCBIfam" id="TIGR00964">
    <property type="entry name" value="secE_bact"/>
    <property type="match status" value="1"/>
</dbReference>
<dbReference type="GO" id="GO:0031676">
    <property type="term" value="C:plasma membrane-derived thylakoid membrane"/>
    <property type="evidence" value="ECO:0007669"/>
    <property type="project" value="UniProtKB-SubCell"/>
</dbReference>
<keyword evidence="2 9" id="KW-0813">Transport</keyword>
<dbReference type="PANTHER" id="PTHR33910">
    <property type="entry name" value="PROTEIN TRANSLOCASE SUBUNIT SECE"/>
    <property type="match status" value="1"/>
</dbReference>
<dbReference type="InterPro" id="IPR001901">
    <property type="entry name" value="Translocase_SecE/Sec61-g"/>
</dbReference>
<comment type="subunit">
    <text evidence="9">Component of the Sec protein translocase complex. Heterotrimer consisting of SecY, SecE and SecG subunits. The heterotrimers can form oligomers, although 1 heterotrimer is thought to be able to translocate proteins. Interacts with the ribosome. Interacts with SecDF, and other proteins may be involved. Interacts with SecA.</text>
</comment>
<keyword evidence="4 9" id="KW-0812">Transmembrane</keyword>
<comment type="caution">
    <text evidence="10">The sequence shown here is derived from an EMBL/GenBank/DDBJ whole genome shotgun (WGS) entry which is preliminary data.</text>
</comment>
<keyword evidence="8 9" id="KW-0472">Membrane</keyword>
<comment type="function">
    <text evidence="9">Essential subunit of the Sec protein translocation channel SecYEG. Clamps together the 2 halves of SecY. May contact the channel plug during translocation.</text>
</comment>
<keyword evidence="3 9" id="KW-1003">Cell membrane</keyword>
<dbReference type="GO" id="GO:0006605">
    <property type="term" value="P:protein targeting"/>
    <property type="evidence" value="ECO:0007669"/>
    <property type="project" value="UniProtKB-UniRule"/>
</dbReference>
<comment type="similarity">
    <text evidence="9">Belongs to the SecE/SEC61-gamma family.</text>
</comment>
<reference evidence="11" key="1">
    <citation type="journal article" date="2021" name="Science">
        <title>Hunting the eagle killer: A cyanobacterial neurotoxin causes vacuolar myelinopathy.</title>
        <authorList>
            <person name="Breinlinger S."/>
            <person name="Phillips T.J."/>
            <person name="Haram B.N."/>
            <person name="Mares J."/>
            <person name="Martinez Yerena J.A."/>
            <person name="Hrouzek P."/>
            <person name="Sobotka R."/>
            <person name="Henderson W.M."/>
            <person name="Schmieder P."/>
            <person name="Williams S.M."/>
            <person name="Lauderdale J.D."/>
            <person name="Wilde H.D."/>
            <person name="Gerrin W."/>
            <person name="Kust A."/>
            <person name="Washington J.W."/>
            <person name="Wagner C."/>
            <person name="Geier B."/>
            <person name="Liebeke M."/>
            <person name="Enke H."/>
            <person name="Niedermeyer T.H.J."/>
            <person name="Wilde S.B."/>
        </authorList>
    </citation>
    <scope>NUCLEOTIDE SEQUENCE [LARGE SCALE GENOMIC DNA]</scope>
    <source>
        <strain evidence="11">Thurmond2011</strain>
    </source>
</reference>
<dbReference type="GO" id="GO:0009306">
    <property type="term" value="P:protein secretion"/>
    <property type="evidence" value="ECO:0007669"/>
    <property type="project" value="UniProtKB-UniRule"/>
</dbReference>
<evidence type="ECO:0000256" key="2">
    <source>
        <dbReference type="ARBA" id="ARBA00022448"/>
    </source>
</evidence>
<keyword evidence="9" id="KW-0997">Cell inner membrane</keyword>
<evidence type="ECO:0000256" key="3">
    <source>
        <dbReference type="ARBA" id="ARBA00022475"/>
    </source>
</evidence>
<gene>
    <name evidence="9 10" type="primary">secE</name>
    <name evidence="10" type="ORF">G7B40_041965</name>
</gene>
<dbReference type="RefSeq" id="WP_310834543.1">
    <property type="nucleotide sequence ID" value="NZ_JAALHA020000048.1"/>
</dbReference>
<keyword evidence="5 9" id="KW-0653">Protein transport</keyword>
<keyword evidence="7 9" id="KW-0811">Translocation</keyword>
<evidence type="ECO:0000256" key="8">
    <source>
        <dbReference type="ARBA" id="ARBA00023136"/>
    </source>
</evidence>
<name>A0AAP5IFV2_9CYAN</name>
<dbReference type="HAMAP" id="MF_00422">
    <property type="entry name" value="SecE"/>
    <property type="match status" value="1"/>
</dbReference>
<dbReference type="GO" id="GO:0008320">
    <property type="term" value="F:protein transmembrane transporter activity"/>
    <property type="evidence" value="ECO:0007669"/>
    <property type="project" value="UniProtKB-UniRule"/>
</dbReference>
<dbReference type="Pfam" id="PF00584">
    <property type="entry name" value="SecE"/>
    <property type="match status" value="1"/>
</dbReference>
<evidence type="ECO:0000256" key="6">
    <source>
        <dbReference type="ARBA" id="ARBA00022989"/>
    </source>
</evidence>
<dbReference type="Gene3D" id="1.20.5.1030">
    <property type="entry name" value="Preprotein translocase secy subunit"/>
    <property type="match status" value="1"/>
</dbReference>
<sequence length="84" mass="9670">MATAQAMSTELSEPKKPANWLDQSREYIQDLQKEMRMVSWPSREQVISTTAVVIGAIFAFALYFWIVDQAVYHAVKKLFDTLTK</sequence>
<evidence type="ECO:0000256" key="1">
    <source>
        <dbReference type="ARBA" id="ARBA00004370"/>
    </source>
</evidence>
<dbReference type="EMBL" id="JAALHA020000048">
    <property type="protein sequence ID" value="MDR9900971.1"/>
    <property type="molecule type" value="Genomic_DNA"/>
</dbReference>
<dbReference type="GO" id="GO:0043952">
    <property type="term" value="P:protein transport by the Sec complex"/>
    <property type="evidence" value="ECO:0007669"/>
    <property type="project" value="UniProtKB-UniRule"/>
</dbReference>
<dbReference type="AlphaFoldDB" id="A0AAP5IFV2"/>
<keyword evidence="6 9" id="KW-1133">Transmembrane helix</keyword>
<comment type="subcellular location">
    <subcellularLocation>
        <location evidence="9">Cell inner membrane</location>
        <topology evidence="9">Single-pass membrane protein</topology>
    </subcellularLocation>
    <subcellularLocation>
        <location evidence="9">Cellular thylakoid membrane</location>
        <topology evidence="9">Single-pass membrane protein</topology>
    </subcellularLocation>
    <subcellularLocation>
        <location evidence="1">Membrane</location>
    </subcellularLocation>
</comment>
<dbReference type="InterPro" id="IPR005807">
    <property type="entry name" value="SecE_bac"/>
</dbReference>
<keyword evidence="11" id="KW-1185">Reference proteome</keyword>
<evidence type="ECO:0000256" key="7">
    <source>
        <dbReference type="ARBA" id="ARBA00023010"/>
    </source>
</evidence>
<evidence type="ECO:0000256" key="9">
    <source>
        <dbReference type="HAMAP-Rule" id="MF_00422"/>
    </source>
</evidence>
<dbReference type="PANTHER" id="PTHR33910:SF1">
    <property type="entry name" value="PROTEIN TRANSLOCASE SUBUNIT SECE"/>
    <property type="match status" value="1"/>
</dbReference>
<evidence type="ECO:0000256" key="4">
    <source>
        <dbReference type="ARBA" id="ARBA00022692"/>
    </source>
</evidence>
<proteinExistence type="inferred from homology"/>
<accession>A0AAP5IFV2</accession>
<evidence type="ECO:0000313" key="10">
    <source>
        <dbReference type="EMBL" id="MDR9900971.1"/>
    </source>
</evidence>
<evidence type="ECO:0000256" key="5">
    <source>
        <dbReference type="ARBA" id="ARBA00022927"/>
    </source>
</evidence>
<keyword evidence="9" id="KW-0793">Thylakoid</keyword>
<feature type="transmembrane region" description="Helical" evidence="9">
    <location>
        <begin position="46"/>
        <end position="66"/>
    </location>
</feature>
<evidence type="ECO:0000313" key="11">
    <source>
        <dbReference type="Proteomes" id="UP000667802"/>
    </source>
</evidence>
<dbReference type="InterPro" id="IPR038379">
    <property type="entry name" value="SecE_sf"/>
</dbReference>